<proteinExistence type="predicted"/>
<dbReference type="HOGENOM" id="CLU_2938572_0_0_5"/>
<keyword evidence="2" id="KW-1185">Reference proteome</keyword>
<evidence type="ECO:0000313" key="2">
    <source>
        <dbReference type="Proteomes" id="UP000009319"/>
    </source>
</evidence>
<dbReference type="RefSeq" id="WP_007537323.1">
    <property type="nucleotide sequence ID" value="NZ_HF536773.1"/>
</dbReference>
<organism evidence="1 2">
    <name type="scientific">Rhizobium mesoamericanum STM3625</name>
    <dbReference type="NCBI Taxonomy" id="1211777"/>
    <lineage>
        <taxon>Bacteria</taxon>
        <taxon>Pseudomonadati</taxon>
        <taxon>Pseudomonadota</taxon>
        <taxon>Alphaproteobacteria</taxon>
        <taxon>Hyphomicrobiales</taxon>
        <taxon>Rhizobiaceae</taxon>
        <taxon>Rhizobium/Agrobacterium group</taxon>
        <taxon>Rhizobium</taxon>
    </lineage>
</organism>
<dbReference type="AlphaFoldDB" id="K0PX54"/>
<accession>K0PX54</accession>
<evidence type="ECO:0000313" key="1">
    <source>
        <dbReference type="EMBL" id="CCM78403.1"/>
    </source>
</evidence>
<dbReference type="EMBL" id="CANI01000039">
    <property type="protein sequence ID" value="CCM78403.1"/>
    <property type="molecule type" value="Genomic_DNA"/>
</dbReference>
<name>K0PX54_9HYPH</name>
<dbReference type="Proteomes" id="UP000009319">
    <property type="component" value="Unassembled WGS sequence"/>
</dbReference>
<reference evidence="1 2" key="1">
    <citation type="journal article" date="2013" name="Genome Announc.">
        <title>Draft Genome Sequence of Rhizobium mesoamericanum STM3625, a Nitrogen-Fixing Symbiont of Mimosa pudica Isolated in French Guiana (South America).</title>
        <authorList>
            <person name="Moulin L."/>
            <person name="Mornico D."/>
            <person name="Melkonian R."/>
            <person name="Klonowska A."/>
        </authorList>
    </citation>
    <scope>NUCLEOTIDE SEQUENCE [LARGE SCALE GENOMIC DNA]</scope>
    <source>
        <strain evidence="1 2">STM3625</strain>
    </source>
</reference>
<gene>
    <name evidence="1" type="ORF">BN77_p11079</name>
</gene>
<sequence length="59" mass="6735">MKRDHLIVQARKKVSDPYDVAYFAKKHGIDSTDAAPIINLHRSDRDSADRAAYHLKNTL</sequence>
<comment type="caution">
    <text evidence="1">The sequence shown here is derived from an EMBL/GenBank/DDBJ whole genome shotgun (WGS) entry which is preliminary data.</text>
</comment>
<protein>
    <submittedName>
        <fullName evidence="1">Uncharacterized protein</fullName>
    </submittedName>
</protein>